<keyword evidence="5" id="KW-1185">Reference proteome</keyword>
<dbReference type="Proteomes" id="UP000254293">
    <property type="component" value="Unassembled WGS sequence"/>
</dbReference>
<sequence length="97" mass="10496">MIEIEIAYGTAETQFLQCLTVPAGTTARQALLQSGLAAAFPQADLSAPLGIFGRQVKDDTPLRGGDRVELYRPLAADPKEARRRRAARKPSQQDTTA</sequence>
<comment type="similarity">
    <text evidence="1 2">Belongs to the UPF0125 (RnfH) family.</text>
</comment>
<dbReference type="PANTHER" id="PTHR37483:SF1">
    <property type="entry name" value="UPF0125 PROTEIN RATB"/>
    <property type="match status" value="1"/>
</dbReference>
<dbReference type="InterPro" id="IPR037021">
    <property type="entry name" value="RnfH_sf"/>
</dbReference>
<dbReference type="Pfam" id="PF03658">
    <property type="entry name" value="Ub-RnfH"/>
    <property type="match status" value="1"/>
</dbReference>
<dbReference type="Gene3D" id="3.10.20.280">
    <property type="entry name" value="RnfH-like"/>
    <property type="match status" value="1"/>
</dbReference>
<protein>
    <recommendedName>
        <fullName evidence="2">UPF0125 protein NCTC13336_00301</fullName>
    </recommendedName>
</protein>
<evidence type="ECO:0000313" key="5">
    <source>
        <dbReference type="Proteomes" id="UP000254293"/>
    </source>
</evidence>
<dbReference type="EMBL" id="UGJJ01000001">
    <property type="protein sequence ID" value="STR00105.1"/>
    <property type="molecule type" value="Genomic_DNA"/>
</dbReference>
<evidence type="ECO:0000256" key="1">
    <source>
        <dbReference type="ARBA" id="ARBA00010645"/>
    </source>
</evidence>
<dbReference type="InterPro" id="IPR016155">
    <property type="entry name" value="Mopterin_synth/thiamin_S_b"/>
</dbReference>
<feature type="compositionally biased region" description="Basic and acidic residues" evidence="3">
    <location>
        <begin position="56"/>
        <end position="70"/>
    </location>
</feature>
<gene>
    <name evidence="4" type="ORF">NCTC13336_00301</name>
</gene>
<reference evidence="4 5" key="1">
    <citation type="submission" date="2018-06" db="EMBL/GenBank/DDBJ databases">
        <authorList>
            <consortium name="Pathogen Informatics"/>
            <person name="Doyle S."/>
        </authorList>
    </citation>
    <scope>NUCLEOTIDE SEQUENCE [LARGE SCALE GENOMIC DNA]</scope>
    <source>
        <strain evidence="4 5">NCTC13336</strain>
    </source>
</reference>
<dbReference type="OrthoDB" id="9796575at2"/>
<dbReference type="RefSeq" id="WP_115307426.1">
    <property type="nucleotide sequence ID" value="NZ_CP091516.1"/>
</dbReference>
<dbReference type="NCBIfam" id="NF002490">
    <property type="entry name" value="PRK01777.1"/>
    <property type="match status" value="1"/>
</dbReference>
<dbReference type="SUPFAM" id="SSF54285">
    <property type="entry name" value="MoaD/ThiS"/>
    <property type="match status" value="1"/>
</dbReference>
<accession>A0A377QZA3</accession>
<feature type="region of interest" description="Disordered" evidence="3">
    <location>
        <begin position="56"/>
        <end position="97"/>
    </location>
</feature>
<name>A0A377QZA3_9NEIS</name>
<evidence type="ECO:0000313" key="4">
    <source>
        <dbReference type="EMBL" id="STR00105.1"/>
    </source>
</evidence>
<dbReference type="AlphaFoldDB" id="A0A377QZA3"/>
<organism evidence="4 5">
    <name type="scientific">Kingella potus</name>
    <dbReference type="NCBI Taxonomy" id="265175"/>
    <lineage>
        <taxon>Bacteria</taxon>
        <taxon>Pseudomonadati</taxon>
        <taxon>Pseudomonadota</taxon>
        <taxon>Betaproteobacteria</taxon>
        <taxon>Neisseriales</taxon>
        <taxon>Neisseriaceae</taxon>
        <taxon>Kingella</taxon>
    </lineage>
</organism>
<dbReference type="PANTHER" id="PTHR37483">
    <property type="entry name" value="UPF0125 PROTEIN RATB"/>
    <property type="match status" value="1"/>
</dbReference>
<evidence type="ECO:0000256" key="2">
    <source>
        <dbReference type="HAMAP-Rule" id="MF_00460"/>
    </source>
</evidence>
<evidence type="ECO:0000256" key="3">
    <source>
        <dbReference type="SAM" id="MobiDB-lite"/>
    </source>
</evidence>
<dbReference type="HAMAP" id="MF_00460">
    <property type="entry name" value="UPF0125_RnfH"/>
    <property type="match status" value="1"/>
</dbReference>
<proteinExistence type="inferred from homology"/>
<dbReference type="InterPro" id="IPR005346">
    <property type="entry name" value="RnfH"/>
</dbReference>